<dbReference type="PANTHER" id="PTHR46279:SF32">
    <property type="entry name" value="RING-H2 FINGER PROTEIN ATL21A"/>
    <property type="match status" value="1"/>
</dbReference>
<organism evidence="18 19">
    <name type="scientific">Nicotiana attenuata</name>
    <name type="common">Coyote tobacco</name>
    <dbReference type="NCBI Taxonomy" id="49451"/>
    <lineage>
        <taxon>Eukaryota</taxon>
        <taxon>Viridiplantae</taxon>
        <taxon>Streptophyta</taxon>
        <taxon>Embryophyta</taxon>
        <taxon>Tracheophyta</taxon>
        <taxon>Spermatophyta</taxon>
        <taxon>Magnoliopsida</taxon>
        <taxon>eudicotyledons</taxon>
        <taxon>Gunneridae</taxon>
        <taxon>Pentapetalae</taxon>
        <taxon>asterids</taxon>
        <taxon>lamiids</taxon>
        <taxon>Solanales</taxon>
        <taxon>Solanaceae</taxon>
        <taxon>Nicotianoideae</taxon>
        <taxon>Nicotianeae</taxon>
        <taxon>Nicotiana</taxon>
    </lineage>
</organism>
<dbReference type="EC" id="2.3.2.27" evidence="4"/>
<sequence length="266" mass="30000">MDILKVLLSLFLPFLFVYAKNDCSESYCAKNKFPIRFPFYLENQQPQNCGYPGFNLKCNSHGYTVLNLPFSGEFLVQTIRYSNPEIKLLDADNCLARRLMNLNLSSSPFEPYVIVNYTIISCPSEYPLTFRSHVVDCLSNDTTDLLAFYDGSDYEKYMPGCNVTARNFSIASDDLKYSDMFGLSLTWSVPNCTACEAKYELCGFDNYSTSKEIRCFARPKSGSSEGQPIAKVIALSVAIPAITLLLLLIFGISLRIYCNKRREASS</sequence>
<evidence type="ECO:0000259" key="17">
    <source>
        <dbReference type="Pfam" id="PF13947"/>
    </source>
</evidence>
<gene>
    <name evidence="18" type="primary">ATL21A_5</name>
    <name evidence="18" type="ORF">A4A49_04078</name>
</gene>
<evidence type="ECO:0000256" key="12">
    <source>
        <dbReference type="ARBA" id="ARBA00022989"/>
    </source>
</evidence>
<dbReference type="OMA" id="CQHHSMS"/>
<reference evidence="18" key="1">
    <citation type="submission" date="2016-11" db="EMBL/GenBank/DDBJ databases">
        <title>The genome of Nicotiana attenuata.</title>
        <authorList>
            <person name="Xu S."/>
            <person name="Brockmoeller T."/>
            <person name="Gaquerel E."/>
            <person name="Navarro A."/>
            <person name="Kuhl H."/>
            <person name="Gase K."/>
            <person name="Ling Z."/>
            <person name="Zhou W."/>
            <person name="Kreitzer C."/>
            <person name="Stanke M."/>
            <person name="Tang H."/>
            <person name="Lyons E."/>
            <person name="Pandey P."/>
            <person name="Pandey S.P."/>
            <person name="Timmermann B."/>
            <person name="Baldwin I.T."/>
        </authorList>
    </citation>
    <scope>NUCLEOTIDE SEQUENCE [LARGE SCALE GENOMIC DNA]</scope>
    <source>
        <strain evidence="18">UT</strain>
    </source>
</reference>
<evidence type="ECO:0000256" key="8">
    <source>
        <dbReference type="ARBA" id="ARBA00022729"/>
    </source>
</evidence>
<keyword evidence="7" id="KW-0479">Metal-binding</keyword>
<evidence type="ECO:0000256" key="10">
    <source>
        <dbReference type="ARBA" id="ARBA00022786"/>
    </source>
</evidence>
<comment type="similarity">
    <text evidence="14">Belongs to the RING-type zinc finger family. ATL subfamily.</text>
</comment>
<evidence type="ECO:0000313" key="18">
    <source>
        <dbReference type="EMBL" id="OIS99757.1"/>
    </source>
</evidence>
<comment type="pathway">
    <text evidence="3">Protein modification; protein ubiquitination.</text>
</comment>
<dbReference type="PANTHER" id="PTHR46279">
    <property type="entry name" value="RING/U-BOX SUPERFAMILY PROTEIN"/>
    <property type="match status" value="1"/>
</dbReference>
<dbReference type="EMBL" id="MJEQ01037190">
    <property type="protein sequence ID" value="OIS99757.1"/>
    <property type="molecule type" value="Genomic_DNA"/>
</dbReference>
<evidence type="ECO:0000256" key="14">
    <source>
        <dbReference type="ARBA" id="ARBA00024209"/>
    </source>
</evidence>
<dbReference type="AlphaFoldDB" id="A0A1J6I3Z7"/>
<keyword evidence="19" id="KW-1185">Reference proteome</keyword>
<keyword evidence="10" id="KW-0833">Ubl conjugation pathway</keyword>
<keyword evidence="6 15" id="KW-0812">Transmembrane</keyword>
<name>A0A1J6I3Z7_NICAT</name>
<feature type="domain" description="Wall-associated receptor kinase galacturonan-binding" evidence="17">
    <location>
        <begin position="23"/>
        <end position="90"/>
    </location>
</feature>
<keyword evidence="5" id="KW-0808">Transferase</keyword>
<evidence type="ECO:0000256" key="16">
    <source>
        <dbReference type="SAM" id="SignalP"/>
    </source>
</evidence>
<dbReference type="InterPro" id="IPR046948">
    <property type="entry name" value="ATL20-22-like"/>
</dbReference>
<evidence type="ECO:0000313" key="19">
    <source>
        <dbReference type="Proteomes" id="UP000187609"/>
    </source>
</evidence>
<evidence type="ECO:0000256" key="15">
    <source>
        <dbReference type="SAM" id="Phobius"/>
    </source>
</evidence>
<proteinExistence type="inferred from homology"/>
<evidence type="ECO:0000256" key="13">
    <source>
        <dbReference type="ARBA" id="ARBA00023136"/>
    </source>
</evidence>
<keyword evidence="9" id="KW-0863">Zinc-finger</keyword>
<dbReference type="GO" id="GO:0061630">
    <property type="term" value="F:ubiquitin protein ligase activity"/>
    <property type="evidence" value="ECO:0007669"/>
    <property type="project" value="UniProtKB-EC"/>
</dbReference>
<comment type="subcellular location">
    <subcellularLocation>
        <location evidence="2">Membrane</location>
        <topology evidence="2">Single-pass membrane protein</topology>
    </subcellularLocation>
</comment>
<keyword evidence="13 15" id="KW-0472">Membrane</keyword>
<feature type="signal peptide" evidence="16">
    <location>
        <begin position="1"/>
        <end position="19"/>
    </location>
</feature>
<evidence type="ECO:0000256" key="5">
    <source>
        <dbReference type="ARBA" id="ARBA00022679"/>
    </source>
</evidence>
<evidence type="ECO:0000256" key="11">
    <source>
        <dbReference type="ARBA" id="ARBA00022833"/>
    </source>
</evidence>
<feature type="chain" id="PRO_5012295099" description="RING-type E3 ubiquitin transferase" evidence="16">
    <location>
        <begin position="20"/>
        <end position="266"/>
    </location>
</feature>
<evidence type="ECO:0000256" key="4">
    <source>
        <dbReference type="ARBA" id="ARBA00012483"/>
    </source>
</evidence>
<evidence type="ECO:0000256" key="6">
    <source>
        <dbReference type="ARBA" id="ARBA00022692"/>
    </source>
</evidence>
<dbReference type="STRING" id="49451.A0A1J6I3Z7"/>
<protein>
    <recommendedName>
        <fullName evidence="4">RING-type E3 ubiquitin transferase</fullName>
        <ecNumber evidence="4">2.3.2.27</ecNumber>
    </recommendedName>
</protein>
<keyword evidence="11" id="KW-0862">Zinc</keyword>
<evidence type="ECO:0000256" key="1">
    <source>
        <dbReference type="ARBA" id="ARBA00000900"/>
    </source>
</evidence>
<dbReference type="Gramene" id="OIS99757">
    <property type="protein sequence ID" value="OIS99757"/>
    <property type="gene ID" value="A4A49_04078"/>
</dbReference>
<keyword evidence="12 15" id="KW-1133">Transmembrane helix</keyword>
<dbReference type="Proteomes" id="UP000187609">
    <property type="component" value="Unassembled WGS sequence"/>
</dbReference>
<dbReference type="KEGG" id="nau:109231868"/>
<dbReference type="GO" id="GO:0008270">
    <property type="term" value="F:zinc ion binding"/>
    <property type="evidence" value="ECO:0007669"/>
    <property type="project" value="UniProtKB-KW"/>
</dbReference>
<dbReference type="GeneID" id="109231868"/>
<evidence type="ECO:0000256" key="3">
    <source>
        <dbReference type="ARBA" id="ARBA00004906"/>
    </source>
</evidence>
<feature type="transmembrane region" description="Helical" evidence="15">
    <location>
        <begin position="232"/>
        <end position="257"/>
    </location>
</feature>
<dbReference type="GO" id="GO:0016020">
    <property type="term" value="C:membrane"/>
    <property type="evidence" value="ECO:0007669"/>
    <property type="project" value="UniProtKB-SubCell"/>
</dbReference>
<comment type="caution">
    <text evidence="18">The sequence shown here is derived from an EMBL/GenBank/DDBJ whole genome shotgun (WGS) entry which is preliminary data.</text>
</comment>
<dbReference type="InterPro" id="IPR025287">
    <property type="entry name" value="WAK_GUB"/>
</dbReference>
<dbReference type="OrthoDB" id="8062037at2759"/>
<evidence type="ECO:0000256" key="2">
    <source>
        <dbReference type="ARBA" id="ARBA00004167"/>
    </source>
</evidence>
<dbReference type="GO" id="GO:0030247">
    <property type="term" value="F:polysaccharide binding"/>
    <property type="evidence" value="ECO:0007669"/>
    <property type="project" value="InterPro"/>
</dbReference>
<evidence type="ECO:0000256" key="7">
    <source>
        <dbReference type="ARBA" id="ARBA00022723"/>
    </source>
</evidence>
<keyword evidence="8 16" id="KW-0732">Signal</keyword>
<comment type="catalytic activity">
    <reaction evidence="1">
        <text>S-ubiquitinyl-[E2 ubiquitin-conjugating enzyme]-L-cysteine + [acceptor protein]-L-lysine = [E2 ubiquitin-conjugating enzyme]-L-cysteine + N(6)-ubiquitinyl-[acceptor protein]-L-lysine.</text>
        <dbReference type="EC" id="2.3.2.27"/>
    </reaction>
</comment>
<dbReference type="Pfam" id="PF13947">
    <property type="entry name" value="GUB_WAK_bind"/>
    <property type="match status" value="1"/>
</dbReference>
<accession>A0A1J6I3Z7</accession>
<evidence type="ECO:0000256" key="9">
    <source>
        <dbReference type="ARBA" id="ARBA00022771"/>
    </source>
</evidence>